<feature type="transmembrane region" description="Helical" evidence="1">
    <location>
        <begin position="120"/>
        <end position="147"/>
    </location>
</feature>
<organism evidence="3 4">
    <name type="scientific">Cristinia sonorae</name>
    <dbReference type="NCBI Taxonomy" id="1940300"/>
    <lineage>
        <taxon>Eukaryota</taxon>
        <taxon>Fungi</taxon>
        <taxon>Dikarya</taxon>
        <taxon>Basidiomycota</taxon>
        <taxon>Agaricomycotina</taxon>
        <taxon>Agaricomycetes</taxon>
        <taxon>Agaricomycetidae</taxon>
        <taxon>Agaricales</taxon>
        <taxon>Pleurotineae</taxon>
        <taxon>Stephanosporaceae</taxon>
        <taxon>Cristinia</taxon>
    </lineage>
</organism>
<keyword evidence="1" id="KW-0812">Transmembrane</keyword>
<dbReference type="InterPro" id="IPR045339">
    <property type="entry name" value="DUF6534"/>
</dbReference>
<dbReference type="OrthoDB" id="2535105at2759"/>
<feature type="transmembrane region" description="Helical" evidence="1">
    <location>
        <begin position="82"/>
        <end position="108"/>
    </location>
</feature>
<keyword evidence="1" id="KW-1133">Transmembrane helix</keyword>
<name>A0A8K0UQJ8_9AGAR</name>
<protein>
    <recommendedName>
        <fullName evidence="2">DUF6534 domain-containing protein</fullName>
    </recommendedName>
</protein>
<sequence length="324" mass="35226">MASPAEISSLVGSTSILIYCGCGLYGILCAQAFECMNNFPDDPKLLKTASAAVMILETIHTSLTIISLYIYTVSAAADPLSILGISWNTGAVCVVEIFIVLIVQGYFIRRVWLLSDGRRTGLVLVIILSALVIARCGFELATAIYIWSPSTNTWISFRKTRASYLSYSGWLAFATVGDVGIAAVLSYYLWKKRSAVRSTNNIIRRTMAFTLNSGAITAAVALGGLIAFFMSNSLANTGILVIASKLYANSFFGMLNARHFARRDTVRIVQDSEFSFPTTDDGSQNTAEIVPVRPRYLNALILTEFSLEGDKSLPVKISKVGDSE</sequence>
<dbReference type="Proteomes" id="UP000813824">
    <property type="component" value="Unassembled WGS sequence"/>
</dbReference>
<proteinExistence type="predicted"/>
<feature type="transmembrane region" description="Helical" evidence="1">
    <location>
        <begin position="167"/>
        <end position="190"/>
    </location>
</feature>
<comment type="caution">
    <text evidence="3">The sequence shown here is derived from an EMBL/GenBank/DDBJ whole genome shotgun (WGS) entry which is preliminary data.</text>
</comment>
<feature type="transmembrane region" description="Helical" evidence="1">
    <location>
        <begin position="237"/>
        <end position="257"/>
    </location>
</feature>
<feature type="transmembrane region" description="Helical" evidence="1">
    <location>
        <begin position="45"/>
        <end position="70"/>
    </location>
</feature>
<reference evidence="3" key="1">
    <citation type="journal article" date="2021" name="New Phytol.">
        <title>Evolutionary innovations through gain and loss of genes in the ectomycorrhizal Boletales.</title>
        <authorList>
            <person name="Wu G."/>
            <person name="Miyauchi S."/>
            <person name="Morin E."/>
            <person name="Kuo A."/>
            <person name="Drula E."/>
            <person name="Varga T."/>
            <person name="Kohler A."/>
            <person name="Feng B."/>
            <person name="Cao Y."/>
            <person name="Lipzen A."/>
            <person name="Daum C."/>
            <person name="Hundley H."/>
            <person name="Pangilinan J."/>
            <person name="Johnson J."/>
            <person name="Barry K."/>
            <person name="LaButti K."/>
            <person name="Ng V."/>
            <person name="Ahrendt S."/>
            <person name="Min B."/>
            <person name="Choi I.G."/>
            <person name="Park H."/>
            <person name="Plett J.M."/>
            <person name="Magnuson J."/>
            <person name="Spatafora J.W."/>
            <person name="Nagy L.G."/>
            <person name="Henrissat B."/>
            <person name="Grigoriev I.V."/>
            <person name="Yang Z.L."/>
            <person name="Xu J."/>
            <person name="Martin F.M."/>
        </authorList>
    </citation>
    <scope>NUCLEOTIDE SEQUENCE</scope>
    <source>
        <strain evidence="3">KKN 215</strain>
    </source>
</reference>
<evidence type="ECO:0000259" key="2">
    <source>
        <dbReference type="Pfam" id="PF20152"/>
    </source>
</evidence>
<dbReference type="Pfam" id="PF20152">
    <property type="entry name" value="DUF6534"/>
    <property type="match status" value="1"/>
</dbReference>
<feature type="domain" description="DUF6534" evidence="2">
    <location>
        <begin position="175"/>
        <end position="259"/>
    </location>
</feature>
<feature type="transmembrane region" description="Helical" evidence="1">
    <location>
        <begin position="16"/>
        <end position="33"/>
    </location>
</feature>
<dbReference type="PANTHER" id="PTHR40465">
    <property type="entry name" value="CHROMOSOME 1, WHOLE GENOME SHOTGUN SEQUENCE"/>
    <property type="match status" value="1"/>
</dbReference>
<dbReference type="PANTHER" id="PTHR40465:SF1">
    <property type="entry name" value="DUF6534 DOMAIN-CONTAINING PROTEIN"/>
    <property type="match status" value="1"/>
</dbReference>
<keyword evidence="1" id="KW-0472">Membrane</keyword>
<accession>A0A8K0UQJ8</accession>
<gene>
    <name evidence="3" type="ORF">BXZ70DRAFT_1007594</name>
</gene>
<keyword evidence="4" id="KW-1185">Reference proteome</keyword>
<evidence type="ECO:0000313" key="3">
    <source>
        <dbReference type="EMBL" id="KAH8101205.1"/>
    </source>
</evidence>
<feature type="transmembrane region" description="Helical" evidence="1">
    <location>
        <begin position="211"/>
        <end position="231"/>
    </location>
</feature>
<evidence type="ECO:0000313" key="4">
    <source>
        <dbReference type="Proteomes" id="UP000813824"/>
    </source>
</evidence>
<dbReference type="EMBL" id="JAEVFJ010000013">
    <property type="protein sequence ID" value="KAH8101205.1"/>
    <property type="molecule type" value="Genomic_DNA"/>
</dbReference>
<dbReference type="AlphaFoldDB" id="A0A8K0UQJ8"/>
<evidence type="ECO:0000256" key="1">
    <source>
        <dbReference type="SAM" id="Phobius"/>
    </source>
</evidence>